<dbReference type="AlphaFoldDB" id="A0A317PK22"/>
<evidence type="ECO:0000256" key="4">
    <source>
        <dbReference type="ARBA" id="ARBA00017099"/>
    </source>
</evidence>
<dbReference type="PANTHER" id="PTHR10491">
    <property type="entry name" value="DTDP-4-DEHYDRORHAMNOSE REDUCTASE"/>
    <property type="match status" value="1"/>
</dbReference>
<dbReference type="NCBIfam" id="TIGR01214">
    <property type="entry name" value="rmlD"/>
    <property type="match status" value="1"/>
</dbReference>
<name>A0A317PK22_9HYPH</name>
<dbReference type="CDD" id="cd05254">
    <property type="entry name" value="dTDP_HR_like_SDR_e"/>
    <property type="match status" value="1"/>
</dbReference>
<evidence type="ECO:0000256" key="6">
    <source>
        <dbReference type="RuleBase" id="RU364082"/>
    </source>
</evidence>
<evidence type="ECO:0000259" key="7">
    <source>
        <dbReference type="Pfam" id="PF04321"/>
    </source>
</evidence>
<comment type="catalytic activity">
    <reaction evidence="5 6">
        <text>dTDP-beta-L-rhamnose + NADP(+) = dTDP-4-dehydro-beta-L-rhamnose + NADPH + H(+)</text>
        <dbReference type="Rhea" id="RHEA:21796"/>
        <dbReference type="ChEBI" id="CHEBI:15378"/>
        <dbReference type="ChEBI" id="CHEBI:57510"/>
        <dbReference type="ChEBI" id="CHEBI:57783"/>
        <dbReference type="ChEBI" id="CHEBI:58349"/>
        <dbReference type="ChEBI" id="CHEBI:62830"/>
        <dbReference type="EC" id="1.1.1.133"/>
    </reaction>
</comment>
<gene>
    <name evidence="8" type="ORF">DFR52_103438</name>
</gene>
<accession>A0A317PK22</accession>
<comment type="pathway">
    <text evidence="1 6">Carbohydrate biosynthesis; dTDP-L-rhamnose biosynthesis.</text>
</comment>
<feature type="domain" description="RmlD-like substrate binding" evidence="7">
    <location>
        <begin position="1"/>
        <end position="290"/>
    </location>
</feature>
<evidence type="ECO:0000256" key="2">
    <source>
        <dbReference type="ARBA" id="ARBA00010944"/>
    </source>
</evidence>
<dbReference type="Pfam" id="PF04321">
    <property type="entry name" value="RmlD_sub_bind"/>
    <property type="match status" value="1"/>
</dbReference>
<dbReference type="GO" id="GO:0008831">
    <property type="term" value="F:dTDP-4-dehydrorhamnose reductase activity"/>
    <property type="evidence" value="ECO:0007669"/>
    <property type="project" value="UniProtKB-EC"/>
</dbReference>
<dbReference type="Gene3D" id="3.40.50.720">
    <property type="entry name" value="NAD(P)-binding Rossmann-like Domain"/>
    <property type="match status" value="1"/>
</dbReference>
<dbReference type="SUPFAM" id="SSF51735">
    <property type="entry name" value="NAD(P)-binding Rossmann-fold domains"/>
    <property type="match status" value="1"/>
</dbReference>
<organism evidence="8 9">
    <name type="scientific">Hoeflea marina</name>
    <dbReference type="NCBI Taxonomy" id="274592"/>
    <lineage>
        <taxon>Bacteria</taxon>
        <taxon>Pseudomonadati</taxon>
        <taxon>Pseudomonadota</taxon>
        <taxon>Alphaproteobacteria</taxon>
        <taxon>Hyphomicrobiales</taxon>
        <taxon>Rhizobiaceae</taxon>
        <taxon>Hoeflea</taxon>
    </lineage>
</organism>
<evidence type="ECO:0000313" key="9">
    <source>
        <dbReference type="Proteomes" id="UP000246352"/>
    </source>
</evidence>
<dbReference type="EMBL" id="QGTR01000003">
    <property type="protein sequence ID" value="PWW00236.1"/>
    <property type="molecule type" value="Genomic_DNA"/>
</dbReference>
<comment type="similarity">
    <text evidence="2 6">Belongs to the dTDP-4-dehydrorhamnose reductase family.</text>
</comment>
<dbReference type="GO" id="GO:0019305">
    <property type="term" value="P:dTDP-rhamnose biosynthetic process"/>
    <property type="evidence" value="ECO:0007669"/>
    <property type="project" value="UniProtKB-UniPathway"/>
</dbReference>
<dbReference type="RefSeq" id="WP_110032475.1">
    <property type="nucleotide sequence ID" value="NZ_QGTR01000003.1"/>
</dbReference>
<evidence type="ECO:0000256" key="1">
    <source>
        <dbReference type="ARBA" id="ARBA00004781"/>
    </source>
</evidence>
<dbReference type="Proteomes" id="UP000246352">
    <property type="component" value="Unassembled WGS sequence"/>
</dbReference>
<proteinExistence type="inferred from homology"/>
<dbReference type="PANTHER" id="PTHR10491:SF4">
    <property type="entry name" value="METHIONINE ADENOSYLTRANSFERASE 2 SUBUNIT BETA"/>
    <property type="match status" value="1"/>
</dbReference>
<dbReference type="Gene3D" id="3.90.25.10">
    <property type="entry name" value="UDP-galactose 4-epimerase, domain 1"/>
    <property type="match status" value="1"/>
</dbReference>
<dbReference type="InterPro" id="IPR029903">
    <property type="entry name" value="RmlD-like-bd"/>
</dbReference>
<sequence length="306" mass="31084">MRIAVTGTSGQLALSLGERAAAVAGVSVIRLGRPELDLLRPETVAPALAACGADIVVNAAAYTAVDRAESEPALAHAVNATGAQAVAAAAAGLGLPVIQISTDYVFDGTAPDPYAETAPTGPVSVYGASKLAGEGLVAAANPRHLIVRTAWVYSPFGGNFVSTMLRLAATRDTIQVVDDQLGNPTSALDLADGLVAAARRALYPGFSAWGIYHMAGSGAASWAGFAAQVLDESRRSGGPYATIEPIPGAQFVTAARRPTNSRLDTARAASVFGSGLPDWRLSVAAVVRRLAADSRAAAAEAAPGRI</sequence>
<keyword evidence="9" id="KW-1185">Reference proteome</keyword>
<reference evidence="8 9" key="1">
    <citation type="submission" date="2018-05" db="EMBL/GenBank/DDBJ databases">
        <title>Genomic Encyclopedia of Type Strains, Phase IV (KMG-IV): sequencing the most valuable type-strain genomes for metagenomic binning, comparative biology and taxonomic classification.</title>
        <authorList>
            <person name="Goeker M."/>
        </authorList>
    </citation>
    <scope>NUCLEOTIDE SEQUENCE [LARGE SCALE GENOMIC DNA]</scope>
    <source>
        <strain evidence="8 9">DSM 16791</strain>
    </source>
</reference>
<dbReference type="EC" id="1.1.1.133" evidence="3 6"/>
<dbReference type="UniPathway" id="UPA00124"/>
<protein>
    <recommendedName>
        <fullName evidence="4 6">dTDP-4-dehydrorhamnose reductase</fullName>
        <ecNumber evidence="3 6">1.1.1.133</ecNumber>
    </recommendedName>
</protein>
<comment type="function">
    <text evidence="6">Catalyzes the reduction of dTDP-6-deoxy-L-lyxo-4-hexulose to yield dTDP-L-rhamnose.</text>
</comment>
<dbReference type="InterPro" id="IPR036291">
    <property type="entry name" value="NAD(P)-bd_dom_sf"/>
</dbReference>
<evidence type="ECO:0000313" key="8">
    <source>
        <dbReference type="EMBL" id="PWW00236.1"/>
    </source>
</evidence>
<dbReference type="InterPro" id="IPR005913">
    <property type="entry name" value="dTDP_dehydrorham_reduct"/>
</dbReference>
<keyword evidence="6" id="KW-0521">NADP</keyword>
<comment type="cofactor">
    <cofactor evidence="6">
        <name>Mg(2+)</name>
        <dbReference type="ChEBI" id="CHEBI:18420"/>
    </cofactor>
    <text evidence="6">Binds 1 Mg(2+) ion per monomer.</text>
</comment>
<dbReference type="OrthoDB" id="9803892at2"/>
<evidence type="ECO:0000256" key="3">
    <source>
        <dbReference type="ARBA" id="ARBA00012929"/>
    </source>
</evidence>
<comment type="caution">
    <text evidence="8">The sequence shown here is derived from an EMBL/GenBank/DDBJ whole genome shotgun (WGS) entry which is preliminary data.</text>
</comment>
<evidence type="ECO:0000256" key="5">
    <source>
        <dbReference type="ARBA" id="ARBA00048200"/>
    </source>
</evidence>
<keyword evidence="6" id="KW-0560">Oxidoreductase</keyword>